<proteinExistence type="predicted"/>
<comment type="caution">
    <text evidence="1">The sequence shown here is derived from an EMBL/GenBank/DDBJ whole genome shotgun (WGS) entry which is preliminary data.</text>
</comment>
<dbReference type="EMBL" id="BGPR01059285">
    <property type="protein sequence ID" value="GBO35317.1"/>
    <property type="molecule type" value="Genomic_DNA"/>
</dbReference>
<sequence length="101" mass="11384">MRSGKMERKVYCKAHCIISAARLKSFTSVVRFEVSSIMSSPLEISDNCLLFQFVWDNADFNTQTLDEDNDGEPILSDDLVEASLSLHVEEDTDVAPEDIRP</sequence>
<evidence type="ECO:0000313" key="1">
    <source>
        <dbReference type="EMBL" id="GBO35317.1"/>
    </source>
</evidence>
<reference evidence="1 2" key="1">
    <citation type="journal article" date="2019" name="Sci. Rep.">
        <title>Orb-weaving spider Araneus ventricosus genome elucidates the spidroin gene catalogue.</title>
        <authorList>
            <person name="Kono N."/>
            <person name="Nakamura H."/>
            <person name="Ohtoshi R."/>
            <person name="Moran D.A.P."/>
            <person name="Shinohara A."/>
            <person name="Yoshida Y."/>
            <person name="Fujiwara M."/>
            <person name="Mori M."/>
            <person name="Tomita M."/>
            <person name="Arakawa K."/>
        </authorList>
    </citation>
    <scope>NUCLEOTIDE SEQUENCE [LARGE SCALE GENOMIC DNA]</scope>
</reference>
<gene>
    <name evidence="1" type="ORF">AVEN_22689_1</name>
</gene>
<name>A0A4Y2WH38_ARAVE</name>
<evidence type="ECO:0000313" key="2">
    <source>
        <dbReference type="Proteomes" id="UP000499080"/>
    </source>
</evidence>
<organism evidence="1 2">
    <name type="scientific">Araneus ventricosus</name>
    <name type="common">Orbweaver spider</name>
    <name type="synonym">Epeira ventricosa</name>
    <dbReference type="NCBI Taxonomy" id="182803"/>
    <lineage>
        <taxon>Eukaryota</taxon>
        <taxon>Metazoa</taxon>
        <taxon>Ecdysozoa</taxon>
        <taxon>Arthropoda</taxon>
        <taxon>Chelicerata</taxon>
        <taxon>Arachnida</taxon>
        <taxon>Araneae</taxon>
        <taxon>Araneomorphae</taxon>
        <taxon>Entelegynae</taxon>
        <taxon>Araneoidea</taxon>
        <taxon>Araneidae</taxon>
        <taxon>Araneus</taxon>
    </lineage>
</organism>
<protein>
    <submittedName>
        <fullName evidence="1">Uncharacterized protein</fullName>
    </submittedName>
</protein>
<dbReference type="AlphaFoldDB" id="A0A4Y2WH38"/>
<keyword evidence="2" id="KW-1185">Reference proteome</keyword>
<dbReference type="Proteomes" id="UP000499080">
    <property type="component" value="Unassembled WGS sequence"/>
</dbReference>
<accession>A0A4Y2WH38</accession>